<dbReference type="EMBL" id="CALLCH030000015">
    <property type="protein sequence ID" value="CAI4216165.1"/>
    <property type="molecule type" value="Genomic_DNA"/>
</dbReference>
<proteinExistence type="inferred from homology"/>
<evidence type="ECO:0000256" key="2">
    <source>
        <dbReference type="RuleBase" id="RU000363"/>
    </source>
</evidence>
<evidence type="ECO:0000313" key="4">
    <source>
        <dbReference type="Proteomes" id="UP000838763"/>
    </source>
</evidence>
<dbReference type="GO" id="GO:0016491">
    <property type="term" value="F:oxidoreductase activity"/>
    <property type="evidence" value="ECO:0007669"/>
    <property type="project" value="UniProtKB-KW"/>
</dbReference>
<dbReference type="Pfam" id="PF00106">
    <property type="entry name" value="adh_short"/>
    <property type="match status" value="2"/>
</dbReference>
<dbReference type="OrthoDB" id="191139at2759"/>
<dbReference type="SUPFAM" id="SSF51735">
    <property type="entry name" value="NAD(P)-binding Rossmann-fold domains"/>
    <property type="match status" value="1"/>
</dbReference>
<evidence type="ECO:0000256" key="1">
    <source>
        <dbReference type="ARBA" id="ARBA00023002"/>
    </source>
</evidence>
<dbReference type="PRINTS" id="PR00080">
    <property type="entry name" value="SDRFAMILY"/>
</dbReference>
<protein>
    <recommendedName>
        <fullName evidence="5">Short-chain dehydrogenase</fullName>
    </recommendedName>
</protein>
<dbReference type="Gene3D" id="3.40.50.720">
    <property type="entry name" value="NAD(P)-binding Rossmann-like Domain"/>
    <property type="match status" value="2"/>
</dbReference>
<comment type="caution">
    <text evidence="3">The sequence shown here is derived from an EMBL/GenBank/DDBJ whole genome shotgun (WGS) entry which is preliminary data.</text>
</comment>
<evidence type="ECO:0008006" key="5">
    <source>
        <dbReference type="Google" id="ProtNLM"/>
    </source>
</evidence>
<name>A0A9P1H567_9PEZI</name>
<accession>A0A9P1H567</accession>
<dbReference type="Proteomes" id="UP000838763">
    <property type="component" value="Unassembled WGS sequence"/>
</dbReference>
<dbReference type="PRINTS" id="PR00081">
    <property type="entry name" value="GDHRDH"/>
</dbReference>
<dbReference type="PANTHER" id="PTHR43157:SF31">
    <property type="entry name" value="PHOSPHATIDYLINOSITOL-GLYCAN BIOSYNTHESIS CLASS F PROTEIN"/>
    <property type="match status" value="1"/>
</dbReference>
<organism evidence="3 4">
    <name type="scientific">Parascedosporium putredinis</name>
    <dbReference type="NCBI Taxonomy" id="1442378"/>
    <lineage>
        <taxon>Eukaryota</taxon>
        <taxon>Fungi</taxon>
        <taxon>Dikarya</taxon>
        <taxon>Ascomycota</taxon>
        <taxon>Pezizomycotina</taxon>
        <taxon>Sordariomycetes</taxon>
        <taxon>Hypocreomycetidae</taxon>
        <taxon>Microascales</taxon>
        <taxon>Microascaceae</taxon>
        <taxon>Parascedosporium</taxon>
    </lineage>
</organism>
<reference evidence="3" key="1">
    <citation type="submission" date="2022-11" db="EMBL/GenBank/DDBJ databases">
        <authorList>
            <person name="Scott C."/>
            <person name="Bruce N."/>
        </authorList>
    </citation>
    <scope>NUCLEOTIDE SEQUENCE</scope>
</reference>
<gene>
    <name evidence="3" type="ORF">PPNO1_LOCUS5827</name>
</gene>
<sequence>MTSRAEFDIKTSGLLVASTYADRIKGKTILITGVSPNGIGSATAAAFASQAPALLLLASRTPANLSAVVADLQAAHPNLDVRPVTLDLSSQASVRAAAAEVARLTPKLDLLVNNAGLSAAARQDGTRPGETRVVNLASGAHAISPIRFSDYNIEKGADPDEGYLGIVAYGQSKTANILFTVSLQKELPKKGISAYCLHPGGVRTQLGRQQDDDMNAAIEKTASYWKDIDQGCSTTMVAALDPGLDEQSGLYLDNCQFTTPIPHATNPASADRLWSLSEELVGEKFSL</sequence>
<dbReference type="InterPro" id="IPR036291">
    <property type="entry name" value="NAD(P)-bd_dom_sf"/>
</dbReference>
<dbReference type="AlphaFoldDB" id="A0A9P1H567"/>
<keyword evidence="1" id="KW-0560">Oxidoreductase</keyword>
<dbReference type="InterPro" id="IPR002347">
    <property type="entry name" value="SDR_fam"/>
</dbReference>
<evidence type="ECO:0000313" key="3">
    <source>
        <dbReference type="EMBL" id="CAI4216165.1"/>
    </source>
</evidence>
<comment type="similarity">
    <text evidence="2">Belongs to the short-chain dehydrogenases/reductases (SDR) family.</text>
</comment>
<keyword evidence="4" id="KW-1185">Reference proteome</keyword>
<dbReference type="PANTHER" id="PTHR43157">
    <property type="entry name" value="PHOSPHATIDYLINOSITOL-GLYCAN BIOSYNTHESIS CLASS F PROTEIN-RELATED"/>
    <property type="match status" value="1"/>
</dbReference>